<proteinExistence type="predicted"/>
<organism evidence="2 3">
    <name type="scientific">Gossypium darwinii</name>
    <name type="common">Darwin's cotton</name>
    <name type="synonym">Gossypium barbadense var. darwinii</name>
    <dbReference type="NCBI Taxonomy" id="34276"/>
    <lineage>
        <taxon>Eukaryota</taxon>
        <taxon>Viridiplantae</taxon>
        <taxon>Streptophyta</taxon>
        <taxon>Embryophyta</taxon>
        <taxon>Tracheophyta</taxon>
        <taxon>Spermatophyta</taxon>
        <taxon>Magnoliopsida</taxon>
        <taxon>eudicotyledons</taxon>
        <taxon>Gunneridae</taxon>
        <taxon>Pentapetalae</taxon>
        <taxon>rosids</taxon>
        <taxon>malvids</taxon>
        <taxon>Malvales</taxon>
        <taxon>Malvaceae</taxon>
        <taxon>Malvoideae</taxon>
        <taxon>Gossypium</taxon>
    </lineage>
</organism>
<gene>
    <name evidence="2" type="ORF">ES288_D09G080200v1</name>
</gene>
<dbReference type="AlphaFoldDB" id="A0A5D2B9W2"/>
<dbReference type="Proteomes" id="UP000323506">
    <property type="component" value="Chromosome D09"/>
</dbReference>
<keyword evidence="3" id="KW-1185">Reference proteome</keyword>
<protein>
    <submittedName>
        <fullName evidence="2">Uncharacterized protein</fullName>
    </submittedName>
</protein>
<feature type="transmembrane region" description="Helical" evidence="1">
    <location>
        <begin position="15"/>
        <end position="37"/>
    </location>
</feature>
<evidence type="ECO:0000313" key="3">
    <source>
        <dbReference type="Proteomes" id="UP000323506"/>
    </source>
</evidence>
<reference evidence="2 3" key="1">
    <citation type="submission" date="2019-06" db="EMBL/GenBank/DDBJ databases">
        <title>WGS assembly of Gossypium darwinii.</title>
        <authorList>
            <person name="Chen Z.J."/>
            <person name="Sreedasyam A."/>
            <person name="Ando A."/>
            <person name="Song Q."/>
            <person name="De L."/>
            <person name="Hulse-Kemp A."/>
            <person name="Ding M."/>
            <person name="Ye W."/>
            <person name="Kirkbride R."/>
            <person name="Jenkins J."/>
            <person name="Plott C."/>
            <person name="Lovell J."/>
            <person name="Lin Y.-M."/>
            <person name="Vaughn R."/>
            <person name="Liu B."/>
            <person name="Li W."/>
            <person name="Simpson S."/>
            <person name="Scheffler B."/>
            <person name="Saski C."/>
            <person name="Grover C."/>
            <person name="Hu G."/>
            <person name="Conover J."/>
            <person name="Carlson J."/>
            <person name="Shu S."/>
            <person name="Boston L."/>
            <person name="Williams M."/>
            <person name="Peterson D."/>
            <person name="Mcgee K."/>
            <person name="Jones D."/>
            <person name="Wendel J."/>
            <person name="Stelly D."/>
            <person name="Grimwood J."/>
            <person name="Schmutz J."/>
        </authorList>
    </citation>
    <scope>NUCLEOTIDE SEQUENCE [LARGE SCALE GENOMIC DNA]</scope>
    <source>
        <strain evidence="2">1808015.09</strain>
    </source>
</reference>
<keyword evidence="1" id="KW-1133">Transmembrane helix</keyword>
<accession>A0A5D2B9W2</accession>
<sequence length="50" mass="5585">MDPNPNVLLNENDHIASIVHKVYVASILVSSQLIVFYSRPFLPPSSHEVP</sequence>
<keyword evidence="1" id="KW-0472">Membrane</keyword>
<evidence type="ECO:0000256" key="1">
    <source>
        <dbReference type="SAM" id="Phobius"/>
    </source>
</evidence>
<keyword evidence="1" id="KW-0812">Transmembrane</keyword>
<evidence type="ECO:0000313" key="2">
    <source>
        <dbReference type="EMBL" id="TYG53075.1"/>
    </source>
</evidence>
<dbReference type="EMBL" id="CM017709">
    <property type="protein sequence ID" value="TYG53075.1"/>
    <property type="molecule type" value="Genomic_DNA"/>
</dbReference>
<name>A0A5D2B9W2_GOSDA</name>